<feature type="region of interest" description="Disordered" evidence="1">
    <location>
        <begin position="66"/>
        <end position="124"/>
    </location>
</feature>
<dbReference type="AlphaFoldDB" id="A0A8C3Q541"/>
<evidence type="ECO:0000256" key="1">
    <source>
        <dbReference type="SAM" id="MobiDB-lite"/>
    </source>
</evidence>
<reference evidence="2" key="1">
    <citation type="submission" date="2020-02" db="EMBL/GenBank/DDBJ databases">
        <authorList>
            <person name="Enbody D E."/>
            <person name="Pettersson E M."/>
        </authorList>
    </citation>
    <scope>NUCLEOTIDE SEQUENCE [LARGE SCALE GENOMIC DNA]</scope>
</reference>
<reference evidence="2" key="3">
    <citation type="submission" date="2025-09" db="UniProtKB">
        <authorList>
            <consortium name="Ensembl"/>
        </authorList>
    </citation>
    <scope>IDENTIFICATION</scope>
</reference>
<reference evidence="2" key="2">
    <citation type="submission" date="2025-08" db="UniProtKB">
        <authorList>
            <consortium name="Ensembl"/>
        </authorList>
    </citation>
    <scope>IDENTIFICATION</scope>
</reference>
<accession>A0A8C3Q541</accession>
<proteinExistence type="predicted"/>
<evidence type="ECO:0000313" key="3">
    <source>
        <dbReference type="Proteomes" id="UP000694382"/>
    </source>
</evidence>
<keyword evidence="3" id="KW-1185">Reference proteome</keyword>
<organism evidence="2 3">
    <name type="scientific">Geospiza parvula</name>
    <name type="common">Small tree-finch</name>
    <name type="synonym">Camarhynchus parvulus</name>
    <dbReference type="NCBI Taxonomy" id="87175"/>
    <lineage>
        <taxon>Eukaryota</taxon>
        <taxon>Metazoa</taxon>
        <taxon>Chordata</taxon>
        <taxon>Craniata</taxon>
        <taxon>Vertebrata</taxon>
        <taxon>Euteleostomi</taxon>
        <taxon>Archelosauria</taxon>
        <taxon>Archosauria</taxon>
        <taxon>Dinosauria</taxon>
        <taxon>Saurischia</taxon>
        <taxon>Theropoda</taxon>
        <taxon>Coelurosauria</taxon>
        <taxon>Aves</taxon>
        <taxon>Neognathae</taxon>
        <taxon>Neoaves</taxon>
        <taxon>Telluraves</taxon>
        <taxon>Australaves</taxon>
        <taxon>Passeriformes</taxon>
        <taxon>Thraupidae</taxon>
        <taxon>Camarhynchus</taxon>
    </lineage>
</organism>
<name>A0A8C3Q541_GEOPR</name>
<dbReference type="Proteomes" id="UP000694382">
    <property type="component" value="Chromosome 18"/>
</dbReference>
<evidence type="ECO:0000313" key="2">
    <source>
        <dbReference type="Ensembl" id="ENSCPVP00000004144.1"/>
    </source>
</evidence>
<dbReference type="Ensembl" id="ENSCPVT00000004294.2">
    <property type="protein sequence ID" value="ENSCPVP00000004144.1"/>
    <property type="gene ID" value="ENSCPVG00000003063.2"/>
</dbReference>
<feature type="compositionally biased region" description="Polar residues" evidence="1">
    <location>
        <begin position="78"/>
        <end position="88"/>
    </location>
</feature>
<protein>
    <submittedName>
        <fullName evidence="2">Uncharacterized protein</fullName>
    </submittedName>
</protein>
<sequence>MGPLLVLSAPPPWPFFGQGVTRGGRGHNQAPPTFLSHSGPCLYGTGLMDVTARGGRVLSQPCAAPLGWTHKRDKRPSNRGTLQRSPGNSAACPLPGLPWTCPSTAGDTQHPHITPWIQDATPGC</sequence>